<dbReference type="EMBL" id="BMUE01000014">
    <property type="protein sequence ID" value="GGW70971.1"/>
    <property type="molecule type" value="Genomic_DNA"/>
</dbReference>
<dbReference type="Proteomes" id="UP000620224">
    <property type="component" value="Unassembled WGS sequence"/>
</dbReference>
<keyword evidence="3" id="KW-1185">Reference proteome</keyword>
<evidence type="ECO:0000313" key="3">
    <source>
        <dbReference type="Proteomes" id="UP000620224"/>
    </source>
</evidence>
<comment type="caution">
    <text evidence="2">The sequence shown here is derived from an EMBL/GenBank/DDBJ whole genome shotgun (WGS) entry which is preliminary data.</text>
</comment>
<feature type="region of interest" description="Disordered" evidence="1">
    <location>
        <begin position="1"/>
        <end position="40"/>
    </location>
</feature>
<protein>
    <submittedName>
        <fullName evidence="2">Uncharacterized protein</fullName>
    </submittedName>
</protein>
<organism evidence="2 3">
    <name type="scientific">Streptomyces lucensis JCM 4490</name>
    <dbReference type="NCBI Taxonomy" id="1306176"/>
    <lineage>
        <taxon>Bacteria</taxon>
        <taxon>Bacillati</taxon>
        <taxon>Actinomycetota</taxon>
        <taxon>Actinomycetes</taxon>
        <taxon>Kitasatosporales</taxon>
        <taxon>Streptomycetaceae</taxon>
        <taxon>Streptomyces</taxon>
    </lineage>
</organism>
<gene>
    <name evidence="2" type="ORF">GCM10010503_55450</name>
</gene>
<accession>A0A918JCK6</accession>
<proteinExistence type="predicted"/>
<sequence>MFTCSPKTSNAAIQRSPVREGREGLAVGGEDPADFAPDPVGGVRNARVVAVVIESPAAEGSLGA</sequence>
<name>A0A918JCK6_9ACTN</name>
<feature type="compositionally biased region" description="Polar residues" evidence="1">
    <location>
        <begin position="1"/>
        <end position="13"/>
    </location>
</feature>
<reference evidence="2" key="1">
    <citation type="journal article" date="2014" name="Int. J. Syst. Evol. Microbiol.">
        <title>Complete genome sequence of Corynebacterium casei LMG S-19264T (=DSM 44701T), isolated from a smear-ripened cheese.</title>
        <authorList>
            <consortium name="US DOE Joint Genome Institute (JGI-PGF)"/>
            <person name="Walter F."/>
            <person name="Albersmeier A."/>
            <person name="Kalinowski J."/>
            <person name="Ruckert C."/>
        </authorList>
    </citation>
    <scope>NUCLEOTIDE SEQUENCE</scope>
    <source>
        <strain evidence="2">JCM 4490</strain>
    </source>
</reference>
<reference evidence="2" key="2">
    <citation type="submission" date="2020-09" db="EMBL/GenBank/DDBJ databases">
        <authorList>
            <person name="Sun Q."/>
            <person name="Ohkuma M."/>
        </authorList>
    </citation>
    <scope>NUCLEOTIDE SEQUENCE</scope>
    <source>
        <strain evidence="2">JCM 4490</strain>
    </source>
</reference>
<evidence type="ECO:0000313" key="2">
    <source>
        <dbReference type="EMBL" id="GGW70971.1"/>
    </source>
</evidence>
<dbReference type="AlphaFoldDB" id="A0A918JCK6"/>
<evidence type="ECO:0000256" key="1">
    <source>
        <dbReference type="SAM" id="MobiDB-lite"/>
    </source>
</evidence>